<proteinExistence type="predicted"/>
<name>A0AAV3YSD2_9GAST</name>
<evidence type="ECO:0000313" key="2">
    <source>
        <dbReference type="Proteomes" id="UP000735302"/>
    </source>
</evidence>
<dbReference type="Proteomes" id="UP000735302">
    <property type="component" value="Unassembled WGS sequence"/>
</dbReference>
<keyword evidence="2" id="KW-1185">Reference proteome</keyword>
<organism evidence="1 2">
    <name type="scientific">Plakobranchus ocellatus</name>
    <dbReference type="NCBI Taxonomy" id="259542"/>
    <lineage>
        <taxon>Eukaryota</taxon>
        <taxon>Metazoa</taxon>
        <taxon>Spiralia</taxon>
        <taxon>Lophotrochozoa</taxon>
        <taxon>Mollusca</taxon>
        <taxon>Gastropoda</taxon>
        <taxon>Heterobranchia</taxon>
        <taxon>Euthyneura</taxon>
        <taxon>Panpulmonata</taxon>
        <taxon>Sacoglossa</taxon>
        <taxon>Placobranchoidea</taxon>
        <taxon>Plakobranchidae</taxon>
        <taxon>Plakobranchus</taxon>
    </lineage>
</organism>
<comment type="caution">
    <text evidence="1">The sequence shown here is derived from an EMBL/GenBank/DDBJ whole genome shotgun (WGS) entry which is preliminary data.</text>
</comment>
<gene>
    <name evidence="1" type="ORF">PoB_001256500</name>
</gene>
<dbReference type="EMBL" id="BLXT01001485">
    <property type="protein sequence ID" value="GFN86059.1"/>
    <property type="molecule type" value="Genomic_DNA"/>
</dbReference>
<protein>
    <submittedName>
        <fullName evidence="1">Uncharacterized protein</fullName>
    </submittedName>
</protein>
<evidence type="ECO:0000313" key="1">
    <source>
        <dbReference type="EMBL" id="GFN86059.1"/>
    </source>
</evidence>
<dbReference type="AlphaFoldDB" id="A0AAV3YSD2"/>
<reference evidence="1 2" key="1">
    <citation type="journal article" date="2021" name="Elife">
        <title>Chloroplast acquisition without the gene transfer in kleptoplastic sea slugs, Plakobranchus ocellatus.</title>
        <authorList>
            <person name="Maeda T."/>
            <person name="Takahashi S."/>
            <person name="Yoshida T."/>
            <person name="Shimamura S."/>
            <person name="Takaki Y."/>
            <person name="Nagai Y."/>
            <person name="Toyoda A."/>
            <person name="Suzuki Y."/>
            <person name="Arimoto A."/>
            <person name="Ishii H."/>
            <person name="Satoh N."/>
            <person name="Nishiyama T."/>
            <person name="Hasebe M."/>
            <person name="Maruyama T."/>
            <person name="Minagawa J."/>
            <person name="Obokata J."/>
            <person name="Shigenobu S."/>
        </authorList>
    </citation>
    <scope>NUCLEOTIDE SEQUENCE [LARGE SCALE GENOMIC DNA]</scope>
</reference>
<sequence>MFCPITLTDWVFTPLSFSPSLSRPLRLVKRNSSRQALLEPSCIDGPALYVFSGRNQTREQAPPSCAIRSGDRRRSLPRLVSCPISTGKLFILQESMKKHNTPEFLQYKTLSVLPYYCISWQLTI</sequence>
<accession>A0AAV3YSD2</accession>